<dbReference type="CDD" id="cd02872">
    <property type="entry name" value="GH18_chitolectin_chitotriosidase"/>
    <property type="match status" value="2"/>
</dbReference>
<dbReference type="InterPro" id="IPR025257">
    <property type="entry name" value="MINDY-3/4_CD"/>
</dbReference>
<dbReference type="InterPro" id="IPR029070">
    <property type="entry name" value="Chitinase_insertion_sf"/>
</dbReference>
<keyword evidence="6 12" id="KW-0378">Hydrolase</keyword>
<dbReference type="InterPro" id="IPR001223">
    <property type="entry name" value="Glyco_hydro18_cat"/>
</dbReference>
<dbReference type="GO" id="GO:0006032">
    <property type="term" value="P:chitin catabolic process"/>
    <property type="evidence" value="ECO:0007669"/>
    <property type="project" value="UniProtKB-KW"/>
</dbReference>
<dbReference type="PROSITE" id="PS50940">
    <property type="entry name" value="CHIT_BIND_II"/>
    <property type="match status" value="2"/>
</dbReference>
<evidence type="ECO:0000256" key="8">
    <source>
        <dbReference type="ARBA" id="ARBA00023157"/>
    </source>
</evidence>
<evidence type="ECO:0000259" key="14">
    <source>
        <dbReference type="PROSITE" id="PS50940"/>
    </source>
</evidence>
<dbReference type="PANTHER" id="PTHR11177">
    <property type="entry name" value="CHITINASE"/>
    <property type="match status" value="1"/>
</dbReference>
<dbReference type="eggNOG" id="KOG2871">
    <property type="taxonomic scope" value="Eukaryota"/>
</dbReference>
<dbReference type="Pfam" id="PF26038">
    <property type="entry name" value="Dimer_MINDY4_N"/>
    <property type="match status" value="1"/>
</dbReference>
<dbReference type="Gene3D" id="3.10.50.10">
    <property type="match status" value="2"/>
</dbReference>
<name>T1JB05_STRMM</name>
<keyword evidence="17" id="KW-1185">Reference proteome</keyword>
<dbReference type="FunFam" id="3.20.20.80:FF:000007">
    <property type="entry name" value="Acidic mammalian chitinase"/>
    <property type="match status" value="2"/>
</dbReference>
<feature type="domain" description="Chitin-binding type-2" evidence="14">
    <location>
        <begin position="1132"/>
        <end position="1186"/>
    </location>
</feature>
<evidence type="ECO:0000313" key="16">
    <source>
        <dbReference type="EnsemblMetazoa" id="SMAR010935-PA"/>
    </source>
</evidence>
<comment type="similarity">
    <text evidence="2">Belongs to the glycosyl hydrolase 18 family. Chitinase class II subfamily.</text>
</comment>
<protein>
    <recommendedName>
        <fullName evidence="3">chitinase</fullName>
        <ecNumber evidence="3">3.2.1.14</ecNumber>
    </recommendedName>
</protein>
<dbReference type="SUPFAM" id="SSF57625">
    <property type="entry name" value="Invertebrate chitin-binding proteins"/>
    <property type="match status" value="2"/>
</dbReference>
<keyword evidence="9" id="KW-0119">Carbohydrate metabolism</keyword>
<dbReference type="InterPro" id="IPR001579">
    <property type="entry name" value="Glyco_hydro_18_chit_AS"/>
</dbReference>
<evidence type="ECO:0000256" key="7">
    <source>
        <dbReference type="ARBA" id="ARBA00023024"/>
    </source>
</evidence>
<evidence type="ECO:0000256" key="9">
    <source>
        <dbReference type="ARBA" id="ARBA00023277"/>
    </source>
</evidence>
<comment type="catalytic activity">
    <reaction evidence="1">
        <text>Random endo-hydrolysis of N-acetyl-beta-D-glucosaminide (1-&gt;4)-beta-linkages in chitin and chitodextrins.</text>
        <dbReference type="EC" id="3.2.1.14"/>
    </reaction>
</comment>
<dbReference type="HOGENOM" id="CLU_241226_0_0_1"/>
<dbReference type="Gene3D" id="2.170.140.10">
    <property type="entry name" value="Chitin binding domain"/>
    <property type="match status" value="2"/>
</dbReference>
<dbReference type="GO" id="GO:0005576">
    <property type="term" value="C:extracellular region"/>
    <property type="evidence" value="ECO:0007669"/>
    <property type="project" value="InterPro"/>
</dbReference>
<evidence type="ECO:0000256" key="5">
    <source>
        <dbReference type="ARBA" id="ARBA00022729"/>
    </source>
</evidence>
<evidence type="ECO:0000256" key="1">
    <source>
        <dbReference type="ARBA" id="ARBA00000822"/>
    </source>
</evidence>
<dbReference type="PhylomeDB" id="T1JB05"/>
<dbReference type="PROSITE" id="PS51910">
    <property type="entry name" value="GH18_2"/>
    <property type="match status" value="2"/>
</dbReference>
<dbReference type="InterPro" id="IPR036508">
    <property type="entry name" value="Chitin-bd_dom_sf"/>
</dbReference>
<evidence type="ECO:0000256" key="3">
    <source>
        <dbReference type="ARBA" id="ARBA00012729"/>
    </source>
</evidence>
<evidence type="ECO:0000256" key="4">
    <source>
        <dbReference type="ARBA" id="ARBA00022669"/>
    </source>
</evidence>
<feature type="domain" description="GH18" evidence="15">
    <location>
        <begin position="1268"/>
        <end position="1641"/>
    </location>
</feature>
<dbReference type="InterPro" id="IPR011583">
    <property type="entry name" value="Chitinase_II/V-like_cat"/>
</dbReference>
<dbReference type="GO" id="GO:0000272">
    <property type="term" value="P:polysaccharide catabolic process"/>
    <property type="evidence" value="ECO:0007669"/>
    <property type="project" value="UniProtKB-KW"/>
</dbReference>
<evidence type="ECO:0000256" key="11">
    <source>
        <dbReference type="ARBA" id="ARBA00023326"/>
    </source>
</evidence>
<dbReference type="PROSITE" id="PS01095">
    <property type="entry name" value="GH18_1"/>
    <property type="match status" value="2"/>
</dbReference>
<keyword evidence="8" id="KW-1015">Disulfide bond</keyword>
<dbReference type="GO" id="GO:0008843">
    <property type="term" value="F:endochitinase activity"/>
    <property type="evidence" value="ECO:0007669"/>
    <property type="project" value="UniProtKB-EC"/>
</dbReference>
<evidence type="ECO:0000256" key="10">
    <source>
        <dbReference type="ARBA" id="ARBA00023295"/>
    </source>
</evidence>
<dbReference type="SUPFAM" id="SSF54556">
    <property type="entry name" value="Chitinase insertion domain"/>
    <property type="match status" value="2"/>
</dbReference>
<evidence type="ECO:0000256" key="6">
    <source>
        <dbReference type="ARBA" id="ARBA00022801"/>
    </source>
</evidence>
<evidence type="ECO:0000259" key="15">
    <source>
        <dbReference type="PROSITE" id="PS51910"/>
    </source>
</evidence>
<proteinExistence type="inferred from homology"/>
<dbReference type="GO" id="GO:0008061">
    <property type="term" value="F:chitin binding"/>
    <property type="evidence" value="ECO:0007669"/>
    <property type="project" value="UniProtKB-KW"/>
</dbReference>
<reference evidence="17" key="1">
    <citation type="submission" date="2011-05" db="EMBL/GenBank/DDBJ databases">
        <authorList>
            <person name="Richards S.R."/>
            <person name="Qu J."/>
            <person name="Jiang H."/>
            <person name="Jhangiani S.N."/>
            <person name="Agravi P."/>
            <person name="Goodspeed R."/>
            <person name="Gross S."/>
            <person name="Mandapat C."/>
            <person name="Jackson L."/>
            <person name="Mathew T."/>
            <person name="Pu L."/>
            <person name="Thornton R."/>
            <person name="Saada N."/>
            <person name="Wilczek-Boney K.B."/>
            <person name="Lee S."/>
            <person name="Kovar C."/>
            <person name="Wu Y."/>
            <person name="Scherer S.E."/>
            <person name="Worley K.C."/>
            <person name="Muzny D.M."/>
            <person name="Gibbs R."/>
        </authorList>
    </citation>
    <scope>NUCLEOTIDE SEQUENCE</scope>
    <source>
        <strain evidence="17">Brora</strain>
    </source>
</reference>
<keyword evidence="4" id="KW-0147">Chitin-binding</keyword>
<dbReference type="SUPFAM" id="SSF51445">
    <property type="entry name" value="(Trans)glycosidases"/>
    <property type="match status" value="2"/>
</dbReference>
<dbReference type="SMART" id="SM01174">
    <property type="entry name" value="DUF4205"/>
    <property type="match status" value="1"/>
</dbReference>
<feature type="domain" description="Chitin-binding type-2" evidence="14">
    <location>
        <begin position="1073"/>
        <end position="1127"/>
    </location>
</feature>
<evidence type="ECO:0000313" key="17">
    <source>
        <dbReference type="Proteomes" id="UP000014500"/>
    </source>
</evidence>
<dbReference type="Pfam" id="PF00704">
    <property type="entry name" value="Glyco_hydro_18"/>
    <property type="match status" value="2"/>
</dbReference>
<feature type="region of interest" description="Disordered" evidence="13">
    <location>
        <begin position="1220"/>
        <end position="1260"/>
    </location>
</feature>
<keyword evidence="10 12" id="KW-0326">Glycosidase</keyword>
<sequence length="1690" mass="190960">MNNEAIDELTGALLREYLVSKKLEKSFQVFNIEKPKLSDAYNKRTSIIKTLNINQLIVKNKEQKKPLPSILEVIVKNLVDGSQRYGGDFVEGSKSVDRALPIDKTLKGILIKDSPKQRCTAGKKNQLHFSDEYIHHPCCQNMDVVSTSSLTYPNSNNLNISKMSMNNFDDMDYEDTVVDNCRQKKHKRLSKSSVEEDMCIADIEDDDDDDYTDLGHLSCSAAMAFDKQLPGTPISRNKAKELRSLIFGTTAKNFNHEWKAQNFKFSAHPDVVYGLIQKKAGPCGIIASVQSYIIRELLYPKVGDAVGLNPTPVELDSALKLAICGILWKIGQGKMAILAIFNTRQVSKGSSDKNPESLVLLECPSLFTLESCVDRHLDTFKREDRGGCICLLYSAILSRGIENVRSDMDEPNGHLIGVHGYCTLEMVNLFLIGRAHSNVFDGIIKLDSGGDELSVLHGVTSQSDIGFLSLFEHYNSCKVGLHMKNPVYPIWVVCSESHFTVLFSMDTDLVGPEKQHPKIFELIYYDSLGNNDDEIRLQLVAFEISSYMITVIKGWSVKVKTNVVCFECLYLIGRKMILALLFTLVTGSAAQLILVQGDGEGLNNHHFPSPRIVCYFSGWANKRPGIGNFNADSIDPFSCTHFIYAFAGLNSETYTIESLGDEEEYIKFIQLKRKNPAAKVMIALGGWAEGGKKYSVMARVPERRALFVATALDFLQRHGFDGMDLDWEYPGAIDRDGVPEDKQNFIELIKEMYQAFYNRGYLLSAAITPAKVRVDMGYNIKEMNKYLDFINVMTYDLHGSWEGYADHHSRLFRRPHDEGGYEHMNADFGIRYLLKKGAQRTKLVMGLPFYGRSFTLIAKPENKTQIGRIINRGDPGNYTEEPGFLSYYEICPNLKDEQWVKEKDEFAAVPYMYRGDQWIGYDDEESIALKSSYIRSHGLGGAMIWAIDLDDFRGICGKKWPLISKVNEILWSGVSGGPTRFHPQNHPINGHAFMSPPSQISHGINTFPGLHDQFFPQRHPLHQQFLPGPRNPNPSPMHRDGMRVPFFIQNAHDGALMQGLGHPAIEMQSLKRIAACKDDYIFKDLDNCNSFYQCAGGFLRHLVCPGGLKFKEATQACENPNRVVCVNYQEDTWTCPGDGWYRDPKSCSHFYWCHGDTFNHIACPPGTYFNVVQKACFHMKDVDCEVPVENELTTETVKETTTTVVPVTQAVTEASTQTTQRVTTTRVTPSTQSSTQSVASSTVWDWRPTTSRPTDKPGTIPPSLSDDYKVVCYFTNWAWYRPGDGKFYPEDTDISLCTHIIYAFTVLHPETLTVKAHDPWADIDNDFFRRLVRLKERKPNLKVLVGLGGWNDSQGDKYSRLVNNPNARRRFIAHALAFIKEYKFDGIDLDWEYPKCWQVDCKKGPESDKQSFTAWVREIRQAFDSEGSGLLLSAAVSPSKMVINQGYEVAELAQLFDFISIMTYDFHGSWEKFTGHNAPLYYFPGDEFDYFNANFSVHYWMQLGTPREKLIMGVPAYGQTWTLIDSNQHGMNSNASGPGEAGIYSRQGGMLAYYEICEKLRTGSWTVVKDPLGRIGPYAFRGNQWVSFDDVETIKRKAEFIKSLKLGGAMIWALDFDDFRNRCCTEENPLLKTLNRVLRNYPAGPTAYTGPCTRSPDPGPFIQYSDHNSHSQGHVVRNQPNVCITSRCLT</sequence>
<dbReference type="EnsemblMetazoa" id="SMAR010935-RA">
    <property type="protein sequence ID" value="SMAR010935-PA"/>
    <property type="gene ID" value="SMAR010935"/>
</dbReference>
<evidence type="ECO:0000256" key="12">
    <source>
        <dbReference type="RuleBase" id="RU000489"/>
    </source>
</evidence>
<dbReference type="Proteomes" id="UP000014500">
    <property type="component" value="Unassembled WGS sequence"/>
</dbReference>
<dbReference type="EC" id="3.2.1.14" evidence="3"/>
<dbReference type="EMBL" id="JH432007">
    <property type="status" value="NOT_ANNOTATED_CDS"/>
    <property type="molecule type" value="Genomic_DNA"/>
</dbReference>
<keyword evidence="11" id="KW-0624">Polysaccharide degradation</keyword>
<accession>T1JB05</accession>
<dbReference type="Pfam" id="PF13898">
    <property type="entry name" value="MINDY-3_4_CD"/>
    <property type="match status" value="1"/>
</dbReference>
<dbReference type="Gene3D" id="3.20.20.80">
    <property type="entry name" value="Glycosidases"/>
    <property type="match status" value="2"/>
</dbReference>
<feature type="domain" description="GH18" evidence="15">
    <location>
        <begin position="610"/>
        <end position="973"/>
    </location>
</feature>
<dbReference type="InterPro" id="IPR017853">
    <property type="entry name" value="GH"/>
</dbReference>
<dbReference type="Pfam" id="PF01607">
    <property type="entry name" value="CBM_14"/>
    <property type="match status" value="2"/>
</dbReference>
<evidence type="ECO:0000256" key="2">
    <source>
        <dbReference type="ARBA" id="ARBA00009121"/>
    </source>
</evidence>
<dbReference type="SMART" id="SM00636">
    <property type="entry name" value="Glyco_18"/>
    <property type="match status" value="2"/>
</dbReference>
<dbReference type="InterPro" id="IPR002557">
    <property type="entry name" value="Chitin-bd_dom"/>
</dbReference>
<dbReference type="STRING" id="126957.T1JB05"/>
<keyword evidence="5" id="KW-0732">Signal</keyword>
<dbReference type="InterPro" id="IPR059022">
    <property type="entry name" value="MINDY4_N"/>
</dbReference>
<dbReference type="FunFam" id="3.10.50.10:FF:000004">
    <property type="entry name" value="Chitinase 5"/>
    <property type="match status" value="2"/>
</dbReference>
<keyword evidence="7" id="KW-0146">Chitin degradation</keyword>
<organism evidence="16 17">
    <name type="scientific">Strigamia maritima</name>
    <name type="common">European centipede</name>
    <name type="synonym">Geophilus maritimus</name>
    <dbReference type="NCBI Taxonomy" id="126957"/>
    <lineage>
        <taxon>Eukaryota</taxon>
        <taxon>Metazoa</taxon>
        <taxon>Ecdysozoa</taxon>
        <taxon>Arthropoda</taxon>
        <taxon>Myriapoda</taxon>
        <taxon>Chilopoda</taxon>
        <taxon>Pleurostigmophora</taxon>
        <taxon>Geophilomorpha</taxon>
        <taxon>Linotaeniidae</taxon>
        <taxon>Strigamia</taxon>
    </lineage>
</organism>
<dbReference type="InterPro" id="IPR050314">
    <property type="entry name" value="Glycosyl_Hydrlase_18"/>
</dbReference>
<dbReference type="eggNOG" id="KOG2806">
    <property type="taxonomic scope" value="Eukaryota"/>
</dbReference>
<reference evidence="16" key="2">
    <citation type="submission" date="2015-02" db="UniProtKB">
        <authorList>
            <consortium name="EnsemblMetazoa"/>
        </authorList>
    </citation>
    <scope>IDENTIFICATION</scope>
</reference>
<dbReference type="SMART" id="SM00494">
    <property type="entry name" value="ChtBD2"/>
    <property type="match status" value="2"/>
</dbReference>
<dbReference type="PANTHER" id="PTHR11177:SF359">
    <property type="entry name" value="CHITINASE 10-RELATED"/>
    <property type="match status" value="1"/>
</dbReference>
<evidence type="ECO:0000256" key="13">
    <source>
        <dbReference type="SAM" id="MobiDB-lite"/>
    </source>
</evidence>
<feature type="compositionally biased region" description="Low complexity" evidence="13">
    <location>
        <begin position="1220"/>
        <end position="1243"/>
    </location>
</feature>